<organism evidence="1 2">
    <name type="scientific">Tanacetum coccineum</name>
    <dbReference type="NCBI Taxonomy" id="301880"/>
    <lineage>
        <taxon>Eukaryota</taxon>
        <taxon>Viridiplantae</taxon>
        <taxon>Streptophyta</taxon>
        <taxon>Embryophyta</taxon>
        <taxon>Tracheophyta</taxon>
        <taxon>Spermatophyta</taxon>
        <taxon>Magnoliopsida</taxon>
        <taxon>eudicotyledons</taxon>
        <taxon>Gunneridae</taxon>
        <taxon>Pentapetalae</taxon>
        <taxon>asterids</taxon>
        <taxon>campanulids</taxon>
        <taxon>Asterales</taxon>
        <taxon>Asteraceae</taxon>
        <taxon>Asteroideae</taxon>
        <taxon>Anthemideae</taxon>
        <taxon>Anthemidinae</taxon>
        <taxon>Tanacetum</taxon>
    </lineage>
</organism>
<gene>
    <name evidence="1" type="ORF">Tco_1081108</name>
</gene>
<sequence length="156" mass="17226">MASMNTRLNIEKLDGNIVQKHGGSKQVGLKQLGSKQVGFKQLGVKQVGFKQLGPAIVWVDIEGIPLNVWSCETFMRIGKKWGETLDIEDNVDSSFGRKRLCIKTKHPVSILESFKIIFKGKVFMVRAKTYVGPRLGLTLPSQESPDSAGPELLQAS</sequence>
<reference evidence="1" key="2">
    <citation type="submission" date="2022-01" db="EMBL/GenBank/DDBJ databases">
        <authorList>
            <person name="Yamashiro T."/>
            <person name="Shiraishi A."/>
            <person name="Satake H."/>
            <person name="Nakayama K."/>
        </authorList>
    </citation>
    <scope>NUCLEOTIDE SEQUENCE</scope>
</reference>
<evidence type="ECO:0000313" key="1">
    <source>
        <dbReference type="EMBL" id="GJT92263.1"/>
    </source>
</evidence>
<protein>
    <recommendedName>
        <fullName evidence="3">DUF4283 domain-containing protein</fullName>
    </recommendedName>
</protein>
<proteinExistence type="predicted"/>
<keyword evidence="2" id="KW-1185">Reference proteome</keyword>
<accession>A0ABQ5HWQ1</accession>
<dbReference type="Proteomes" id="UP001151760">
    <property type="component" value="Unassembled WGS sequence"/>
</dbReference>
<reference evidence="1" key="1">
    <citation type="journal article" date="2022" name="Int. J. Mol. Sci.">
        <title>Draft Genome of Tanacetum Coccineum: Genomic Comparison of Closely Related Tanacetum-Family Plants.</title>
        <authorList>
            <person name="Yamashiro T."/>
            <person name="Shiraishi A."/>
            <person name="Nakayama K."/>
            <person name="Satake H."/>
        </authorList>
    </citation>
    <scope>NUCLEOTIDE SEQUENCE</scope>
</reference>
<evidence type="ECO:0008006" key="3">
    <source>
        <dbReference type="Google" id="ProtNLM"/>
    </source>
</evidence>
<name>A0ABQ5HWQ1_9ASTR</name>
<dbReference type="EMBL" id="BQNB010020092">
    <property type="protein sequence ID" value="GJT92263.1"/>
    <property type="molecule type" value="Genomic_DNA"/>
</dbReference>
<comment type="caution">
    <text evidence="1">The sequence shown here is derived from an EMBL/GenBank/DDBJ whole genome shotgun (WGS) entry which is preliminary data.</text>
</comment>
<evidence type="ECO:0000313" key="2">
    <source>
        <dbReference type="Proteomes" id="UP001151760"/>
    </source>
</evidence>